<dbReference type="GO" id="GO:0070694">
    <property type="term" value="F:5-hydroxymethyl-dUMP N-hydrolase activity"/>
    <property type="evidence" value="ECO:0007669"/>
    <property type="project" value="TreeGrafter"/>
</dbReference>
<evidence type="ECO:0000313" key="1">
    <source>
        <dbReference type="EMBL" id="OGG35411.1"/>
    </source>
</evidence>
<gene>
    <name evidence="1" type="ORF">A2363_04365</name>
</gene>
<name>A0A1F6BEP1_9BACT</name>
<dbReference type="EMBL" id="MFKE01000015">
    <property type="protein sequence ID" value="OGG35411.1"/>
    <property type="molecule type" value="Genomic_DNA"/>
</dbReference>
<dbReference type="Proteomes" id="UP000176186">
    <property type="component" value="Unassembled WGS sequence"/>
</dbReference>
<dbReference type="Gene3D" id="3.40.50.450">
    <property type="match status" value="1"/>
</dbReference>
<accession>A0A1F6BEP1</accession>
<protein>
    <recommendedName>
        <fullName evidence="3">Nucleoside 2-deoxyribosyltransferase</fullName>
    </recommendedName>
</protein>
<dbReference type="InterPro" id="IPR051239">
    <property type="entry name" value="2'-dNMP_N-hydrolase"/>
</dbReference>
<dbReference type="PANTHER" id="PTHR15364:SF0">
    <property type="entry name" value="2'-DEOXYNUCLEOSIDE 5'-PHOSPHATE N-HYDROLASE 1"/>
    <property type="match status" value="1"/>
</dbReference>
<dbReference type="InterPro" id="IPR007710">
    <property type="entry name" value="Nucleoside_deoxyribTrfase"/>
</dbReference>
<proteinExistence type="predicted"/>
<sequence length="141" mass="16018">MRIFFAGPLTDLKNPDATKAFYTQLADTAKHRGCDYFWAFLNGTDPIKNPDVSPKKVYQVDTKELSRSDIMVAYLGEPSTGTGIEIEFARTHHIPVYILYEKGKKISRMLRGCPAVKKELVFTSRSDALTRFDTLLSRLRP</sequence>
<dbReference type="STRING" id="1798401.A2363_04365"/>
<comment type="caution">
    <text evidence="1">The sequence shown here is derived from an EMBL/GenBank/DDBJ whole genome shotgun (WGS) entry which is preliminary data.</text>
</comment>
<dbReference type="SUPFAM" id="SSF52309">
    <property type="entry name" value="N-(deoxy)ribosyltransferase-like"/>
    <property type="match status" value="1"/>
</dbReference>
<evidence type="ECO:0008006" key="3">
    <source>
        <dbReference type="Google" id="ProtNLM"/>
    </source>
</evidence>
<evidence type="ECO:0000313" key="2">
    <source>
        <dbReference type="Proteomes" id="UP000176186"/>
    </source>
</evidence>
<dbReference type="GO" id="GO:0009159">
    <property type="term" value="P:deoxyribonucleoside monophosphate catabolic process"/>
    <property type="evidence" value="ECO:0007669"/>
    <property type="project" value="TreeGrafter"/>
</dbReference>
<organism evidence="1 2">
    <name type="scientific">Candidatus Gottesmanbacteria bacterium RIFOXYB1_FULL_47_11</name>
    <dbReference type="NCBI Taxonomy" id="1798401"/>
    <lineage>
        <taxon>Bacteria</taxon>
        <taxon>Candidatus Gottesmaniibacteriota</taxon>
    </lineage>
</organism>
<dbReference type="AlphaFoldDB" id="A0A1F6BEP1"/>
<reference evidence="1 2" key="1">
    <citation type="journal article" date="2016" name="Nat. Commun.">
        <title>Thousands of microbial genomes shed light on interconnected biogeochemical processes in an aquifer system.</title>
        <authorList>
            <person name="Anantharaman K."/>
            <person name="Brown C.T."/>
            <person name="Hug L.A."/>
            <person name="Sharon I."/>
            <person name="Castelle C.J."/>
            <person name="Probst A.J."/>
            <person name="Thomas B.C."/>
            <person name="Singh A."/>
            <person name="Wilkins M.J."/>
            <person name="Karaoz U."/>
            <person name="Brodie E.L."/>
            <person name="Williams K.H."/>
            <person name="Hubbard S.S."/>
            <person name="Banfield J.F."/>
        </authorList>
    </citation>
    <scope>NUCLEOTIDE SEQUENCE [LARGE SCALE GENOMIC DNA]</scope>
</reference>
<dbReference type="PANTHER" id="PTHR15364">
    <property type="entry name" value="2'-DEOXYNUCLEOSIDE 5'-PHOSPHATE N-HYDROLASE 1"/>
    <property type="match status" value="1"/>
</dbReference>
<dbReference type="Pfam" id="PF05014">
    <property type="entry name" value="Nuc_deoxyrib_tr"/>
    <property type="match status" value="1"/>
</dbReference>